<keyword evidence="9" id="KW-0585">Phenylalanine catabolism</keyword>
<evidence type="ECO:0000256" key="10">
    <source>
        <dbReference type="PIRNR" id="PIRNR009283"/>
    </source>
</evidence>
<dbReference type="InterPro" id="IPR041735">
    <property type="entry name" value="4OHPhenylPyrv_dOase_C"/>
</dbReference>
<evidence type="ECO:0000313" key="13">
    <source>
        <dbReference type="EMBL" id="CRL28740.1"/>
    </source>
</evidence>
<dbReference type="STRING" id="1429867.A0A0G4PQS2"/>
<dbReference type="InterPro" id="IPR004360">
    <property type="entry name" value="Glyas_Fos-R_dOase_dom"/>
</dbReference>
<keyword evidence="6" id="KW-0828">Tyrosine catabolism</keyword>
<keyword evidence="7 13" id="KW-0560">Oxidoreductase</keyword>
<evidence type="ECO:0000313" key="14">
    <source>
        <dbReference type="Proteomes" id="UP000053732"/>
    </source>
</evidence>
<keyword evidence="13" id="KW-0670">Pyruvate</keyword>
<organism evidence="13 14">
    <name type="scientific">Penicillium camemberti (strain FM 013)</name>
    <dbReference type="NCBI Taxonomy" id="1429867"/>
    <lineage>
        <taxon>Eukaryota</taxon>
        <taxon>Fungi</taxon>
        <taxon>Dikarya</taxon>
        <taxon>Ascomycota</taxon>
        <taxon>Pezizomycotina</taxon>
        <taxon>Eurotiomycetes</taxon>
        <taxon>Eurotiomycetidae</taxon>
        <taxon>Eurotiales</taxon>
        <taxon>Aspergillaceae</taxon>
        <taxon>Penicillium</taxon>
    </lineage>
</organism>
<protein>
    <recommendedName>
        <fullName evidence="3 10">4-hydroxyphenylpyruvate dioxygenase</fullName>
    </recommendedName>
</protein>
<keyword evidence="4 11" id="KW-0479">Metal-binding</keyword>
<dbReference type="GO" id="GO:0006572">
    <property type="term" value="P:L-tyrosine catabolic process"/>
    <property type="evidence" value="ECO:0007669"/>
    <property type="project" value="UniProtKB-KW"/>
</dbReference>
<keyword evidence="7 13" id="KW-0223">Dioxygenase</keyword>
<name>A0A0G4PQS2_PENC3</name>
<dbReference type="PANTHER" id="PTHR11959:SF1">
    <property type="entry name" value="4-HYDROXYPHENYLPYRUVATE DIOXYGENASE"/>
    <property type="match status" value="1"/>
</dbReference>
<evidence type="ECO:0000256" key="3">
    <source>
        <dbReference type="ARBA" id="ARBA00013222"/>
    </source>
</evidence>
<comment type="cofactor">
    <cofactor evidence="11">
        <name>Fe cation</name>
        <dbReference type="ChEBI" id="CHEBI:24875"/>
    </cofactor>
    <text evidence="11">Binds 1 Fe cation per subunit.</text>
</comment>
<dbReference type="CDD" id="cd08342">
    <property type="entry name" value="HPPD_N_like"/>
    <property type="match status" value="1"/>
</dbReference>
<evidence type="ECO:0000256" key="1">
    <source>
        <dbReference type="ARBA" id="ARBA00005162"/>
    </source>
</evidence>
<dbReference type="EMBL" id="HG793163">
    <property type="protein sequence ID" value="CRL28740.1"/>
    <property type="molecule type" value="Genomic_DNA"/>
</dbReference>
<evidence type="ECO:0000256" key="5">
    <source>
        <dbReference type="ARBA" id="ARBA00022737"/>
    </source>
</evidence>
<dbReference type="InterPro" id="IPR005956">
    <property type="entry name" value="4OHPhenylPyrv_dOase"/>
</dbReference>
<dbReference type="PROSITE" id="PS51819">
    <property type="entry name" value="VOC"/>
    <property type="match status" value="2"/>
</dbReference>
<evidence type="ECO:0000256" key="11">
    <source>
        <dbReference type="PIRSR" id="PIRSR009283-1"/>
    </source>
</evidence>
<evidence type="ECO:0000256" key="9">
    <source>
        <dbReference type="ARBA" id="ARBA00023232"/>
    </source>
</evidence>
<keyword evidence="14" id="KW-1185">Reference proteome</keyword>
<evidence type="ECO:0000256" key="7">
    <source>
        <dbReference type="ARBA" id="ARBA00022964"/>
    </source>
</evidence>
<dbReference type="Proteomes" id="UP000053732">
    <property type="component" value="Unassembled WGS sequence"/>
</dbReference>
<dbReference type="InterPro" id="IPR029068">
    <property type="entry name" value="Glyas_Bleomycin-R_OHBP_Dase"/>
</dbReference>
<dbReference type="PIRSF" id="PIRSF009283">
    <property type="entry name" value="HPP_dOase"/>
    <property type="match status" value="1"/>
</dbReference>
<dbReference type="PANTHER" id="PTHR11959">
    <property type="entry name" value="4-HYDROXYPHENYLPYRUVATE DIOXYGENASE"/>
    <property type="match status" value="1"/>
</dbReference>
<dbReference type="GO" id="GO:0046872">
    <property type="term" value="F:metal ion binding"/>
    <property type="evidence" value="ECO:0007669"/>
    <property type="project" value="UniProtKB-KW"/>
</dbReference>
<evidence type="ECO:0000256" key="2">
    <source>
        <dbReference type="ARBA" id="ARBA00005877"/>
    </source>
</evidence>
<dbReference type="AlphaFoldDB" id="A0A0G4PQS2"/>
<gene>
    <name evidence="13" type="ORF">PCAMFM013_S030g000027</name>
</gene>
<keyword evidence="8 11" id="KW-0408">Iron</keyword>
<evidence type="ECO:0000256" key="6">
    <source>
        <dbReference type="ARBA" id="ARBA00022878"/>
    </source>
</evidence>
<evidence type="ECO:0000256" key="8">
    <source>
        <dbReference type="ARBA" id="ARBA00023004"/>
    </source>
</evidence>
<feature type="binding site" evidence="11">
    <location>
        <position position="389"/>
    </location>
    <ligand>
        <name>Fe cation</name>
        <dbReference type="ChEBI" id="CHEBI:24875"/>
    </ligand>
</feature>
<evidence type="ECO:0000259" key="12">
    <source>
        <dbReference type="PROSITE" id="PS51819"/>
    </source>
</evidence>
<feature type="binding site" evidence="11">
    <location>
        <position position="306"/>
    </location>
    <ligand>
        <name>Fe cation</name>
        <dbReference type="ChEBI" id="CHEBI:24875"/>
    </ligand>
</feature>
<accession>A0A0G4PQS2</accession>
<feature type="domain" description="VOC" evidence="12">
    <location>
        <begin position="220"/>
        <end position="378"/>
    </location>
</feature>
<feature type="domain" description="VOC" evidence="12">
    <location>
        <begin position="34"/>
        <end position="187"/>
    </location>
</feature>
<evidence type="ECO:0000256" key="4">
    <source>
        <dbReference type="ARBA" id="ARBA00022723"/>
    </source>
</evidence>
<dbReference type="Pfam" id="PF00903">
    <property type="entry name" value="Glyoxalase"/>
    <property type="match status" value="1"/>
</dbReference>
<dbReference type="FunFam" id="3.10.180.10:FF:000001">
    <property type="entry name" value="4-hydroxyphenylpyruvate dioxygenase"/>
    <property type="match status" value="1"/>
</dbReference>
<reference evidence="13 14" key="1">
    <citation type="journal article" date="2014" name="Nat. Commun.">
        <title>Multiple recent horizontal transfers of a large genomic region in cheese making fungi.</title>
        <authorList>
            <person name="Cheeseman K."/>
            <person name="Ropars J."/>
            <person name="Renault P."/>
            <person name="Dupont J."/>
            <person name="Gouzy J."/>
            <person name="Branca A."/>
            <person name="Abraham A.L."/>
            <person name="Ceppi M."/>
            <person name="Conseiller E."/>
            <person name="Debuchy R."/>
            <person name="Malagnac F."/>
            <person name="Goarin A."/>
            <person name="Silar P."/>
            <person name="Lacoste S."/>
            <person name="Sallet E."/>
            <person name="Bensimon A."/>
            <person name="Giraud T."/>
            <person name="Brygoo Y."/>
        </authorList>
    </citation>
    <scope>NUCLEOTIDE SEQUENCE [LARGE SCALE GENOMIC DNA]</scope>
    <source>
        <strain evidence="14">FM 013</strain>
    </source>
</reference>
<dbReference type="Gene3D" id="3.10.180.10">
    <property type="entry name" value="2,3-Dihydroxybiphenyl 1,2-Dioxygenase, domain 1"/>
    <property type="match status" value="2"/>
</dbReference>
<dbReference type="GO" id="GO:0006559">
    <property type="term" value="P:L-phenylalanine catabolic process"/>
    <property type="evidence" value="ECO:0007669"/>
    <property type="project" value="UniProtKB-UniPathway"/>
</dbReference>
<dbReference type="CDD" id="cd07250">
    <property type="entry name" value="HPPD_C_like"/>
    <property type="match status" value="1"/>
</dbReference>
<dbReference type="NCBIfam" id="TIGR01263">
    <property type="entry name" value="4HPPD"/>
    <property type="match status" value="1"/>
</dbReference>
<feature type="binding site" evidence="11">
    <location>
        <position position="223"/>
    </location>
    <ligand>
        <name>Fe cation</name>
        <dbReference type="ChEBI" id="CHEBI:24875"/>
    </ligand>
</feature>
<dbReference type="UniPathway" id="UPA00139">
    <property type="reaction ID" value="UER00362"/>
</dbReference>
<sequence length="421" mass="46761">MPIPAQPQSTLAPTMTVPENEDIFPAKMGPEYVGFDHIHWYVGNPKQAASYWITRMGFRPIAYRGPETGSPYLVSYVVANSGATFVLMGPVCGPPNEGSEDGLLHKASNYERTTLAEIHKHLTIHGDGVKDVAFRITGDIQAVWKRAVGNGARAITEPQTVAVEGHGWIVSATVGTYGDTVHSLVNREQYSASAPFLPGYRLLDSEDPITQLLPPINLLEIDHCVGNQSWGGVDSIVQYYEKCLDFHRYWTVDDKDMCSEYSAMRSIVIASPNETIKMPMNEPAAGKKKSQIEEFVDYYHGAGVQHIAFRTHDIVAAVTGLQARGVQFLSVPATYYADLRKRLTQVSWTLGADVDVLERLNILVDFDERGYLLQIFSKHVGDRPTVFIEVIQRNSFDGFGAGNFKSLFEAFEREQALRGNL</sequence>
<comment type="similarity">
    <text evidence="2 10">Belongs to the 4HPPD family.</text>
</comment>
<keyword evidence="5" id="KW-0677">Repeat</keyword>
<dbReference type="InterPro" id="IPR037523">
    <property type="entry name" value="VOC_core"/>
</dbReference>
<proteinExistence type="inferred from homology"/>
<comment type="pathway">
    <text evidence="1">Amino-acid degradation; L-phenylalanine degradation; acetoacetate and fumarate from L-phenylalanine: step 3/6.</text>
</comment>
<dbReference type="InterPro" id="IPR041736">
    <property type="entry name" value="4OHPhenylPyrv_dOase_N"/>
</dbReference>
<dbReference type="GO" id="GO:0003868">
    <property type="term" value="F:4-hydroxyphenylpyruvate dioxygenase activity"/>
    <property type="evidence" value="ECO:0007669"/>
    <property type="project" value="InterPro"/>
</dbReference>
<dbReference type="SUPFAM" id="SSF54593">
    <property type="entry name" value="Glyoxalase/Bleomycin resistance protein/Dihydroxybiphenyl dioxygenase"/>
    <property type="match status" value="1"/>
</dbReference>